<feature type="signal peptide" evidence="1">
    <location>
        <begin position="1"/>
        <end position="19"/>
    </location>
</feature>
<organism evidence="2 3">
    <name type="scientific">Venturia effusa</name>
    <dbReference type="NCBI Taxonomy" id="50376"/>
    <lineage>
        <taxon>Eukaryota</taxon>
        <taxon>Fungi</taxon>
        <taxon>Dikarya</taxon>
        <taxon>Ascomycota</taxon>
        <taxon>Pezizomycotina</taxon>
        <taxon>Dothideomycetes</taxon>
        <taxon>Pleosporomycetidae</taxon>
        <taxon>Venturiales</taxon>
        <taxon>Venturiaceae</taxon>
        <taxon>Venturia</taxon>
    </lineage>
</organism>
<reference evidence="2 3" key="1">
    <citation type="submission" date="2019-07" db="EMBL/GenBank/DDBJ databases">
        <title>Finished genome of Venturia effusa.</title>
        <authorList>
            <person name="Young C.A."/>
            <person name="Cox M.P."/>
            <person name="Ganley A.R.D."/>
            <person name="David W.J."/>
        </authorList>
    </citation>
    <scope>NUCLEOTIDE SEQUENCE [LARGE SCALE GENOMIC DNA]</scope>
    <source>
        <strain evidence="3">albino</strain>
    </source>
</reference>
<dbReference type="AlphaFoldDB" id="A0A517LIZ9"/>
<evidence type="ECO:0000256" key="1">
    <source>
        <dbReference type="SAM" id="SignalP"/>
    </source>
</evidence>
<sequence>MQLSSYFLAALVTVAPASAIALEAIALGKHHCSHFKTVYTVPCPDGVCKHEDVSAWTKAFNANKKLWEGWAKDNTAKCGGSCKDPVAVPKGFEAGYQWTMECTASRLFRKQTAEVPDAVQGLEKKNDNKCPNSCTPNGQLGEECYFNFGSC</sequence>
<name>A0A517LIZ9_9PEZI</name>
<dbReference type="EMBL" id="CP042197">
    <property type="protein sequence ID" value="QDS75603.1"/>
    <property type="molecule type" value="Genomic_DNA"/>
</dbReference>
<gene>
    <name evidence="2" type="ORF">FKW77_006429</name>
</gene>
<keyword evidence="3" id="KW-1185">Reference proteome</keyword>
<dbReference type="Proteomes" id="UP000316270">
    <property type="component" value="Chromosome 13"/>
</dbReference>
<keyword evidence="1" id="KW-0732">Signal</keyword>
<protein>
    <submittedName>
        <fullName evidence="2">Uncharacterized protein</fullName>
    </submittedName>
</protein>
<feature type="chain" id="PRO_5021733589" evidence="1">
    <location>
        <begin position="20"/>
        <end position="151"/>
    </location>
</feature>
<evidence type="ECO:0000313" key="3">
    <source>
        <dbReference type="Proteomes" id="UP000316270"/>
    </source>
</evidence>
<evidence type="ECO:0000313" key="2">
    <source>
        <dbReference type="EMBL" id="QDS75603.1"/>
    </source>
</evidence>
<proteinExistence type="predicted"/>
<accession>A0A517LIZ9</accession>